<dbReference type="Proteomes" id="UP000298493">
    <property type="component" value="Unassembled WGS sequence"/>
</dbReference>
<evidence type="ECO:0000313" key="3">
    <source>
        <dbReference type="Proteomes" id="UP000298493"/>
    </source>
</evidence>
<organism evidence="2 3">
    <name type="scientific">Venturia nashicola</name>
    <dbReference type="NCBI Taxonomy" id="86259"/>
    <lineage>
        <taxon>Eukaryota</taxon>
        <taxon>Fungi</taxon>
        <taxon>Dikarya</taxon>
        <taxon>Ascomycota</taxon>
        <taxon>Pezizomycotina</taxon>
        <taxon>Dothideomycetes</taxon>
        <taxon>Pleosporomycetidae</taxon>
        <taxon>Venturiales</taxon>
        <taxon>Venturiaceae</taxon>
        <taxon>Venturia</taxon>
    </lineage>
</organism>
<keyword evidence="3" id="KW-1185">Reference proteome</keyword>
<comment type="caution">
    <text evidence="2">The sequence shown here is derived from an EMBL/GenBank/DDBJ whole genome shotgun (WGS) entry which is preliminary data.</text>
</comment>
<dbReference type="AlphaFoldDB" id="A0A4Z1PSQ9"/>
<accession>A0A4Z1PSQ9</accession>
<evidence type="ECO:0000313" key="2">
    <source>
        <dbReference type="EMBL" id="TID25844.1"/>
    </source>
</evidence>
<reference evidence="2 3" key="1">
    <citation type="submission" date="2019-04" db="EMBL/GenBank/DDBJ databases">
        <title>High contiguity whole genome sequence and gene annotation resource for two Venturia nashicola isolates.</title>
        <authorList>
            <person name="Prokchorchik M."/>
            <person name="Won K."/>
            <person name="Lee Y."/>
            <person name="Choi E.D."/>
            <person name="Segonzac C."/>
            <person name="Sohn K.H."/>
        </authorList>
    </citation>
    <scope>NUCLEOTIDE SEQUENCE [LARGE SCALE GENOMIC DNA]</scope>
    <source>
        <strain evidence="2 3">PRI2</strain>
    </source>
</reference>
<dbReference type="EMBL" id="SNSC02000003">
    <property type="protein sequence ID" value="TID25844.1"/>
    <property type="molecule type" value="Genomic_DNA"/>
</dbReference>
<name>A0A4Z1PSQ9_9PEZI</name>
<proteinExistence type="predicted"/>
<evidence type="ECO:0000256" key="1">
    <source>
        <dbReference type="SAM" id="MobiDB-lite"/>
    </source>
</evidence>
<gene>
    <name evidence="2" type="ORF">E6O75_ATG03707</name>
</gene>
<feature type="region of interest" description="Disordered" evidence="1">
    <location>
        <begin position="20"/>
        <end position="40"/>
    </location>
</feature>
<protein>
    <submittedName>
        <fullName evidence="2">Uncharacterized protein</fullName>
    </submittedName>
</protein>
<sequence length="99" mass="11365">MIIDNVSANQTFCTRKSRNNKIHFKNPPSAPKMMDGDGSTSLENESVDTFVKLLILDFFLVPSFCRRRIILAHSSTHIHPTKRWSSSLSPKHLISKFHR</sequence>